<dbReference type="FunFam" id="1.10.340.30:FF:000002">
    <property type="entry name" value="Adenine DNA glycosylase"/>
    <property type="match status" value="1"/>
</dbReference>
<dbReference type="KEGG" id="fuv:JR347_02495"/>
<evidence type="ECO:0000256" key="10">
    <source>
        <dbReference type="ARBA" id="ARBA00023004"/>
    </source>
</evidence>
<dbReference type="GO" id="GO:0006284">
    <property type="term" value="P:base-excision repair"/>
    <property type="evidence" value="ECO:0007669"/>
    <property type="project" value="UniProtKB-UniRule"/>
</dbReference>
<dbReference type="GO" id="GO:0032357">
    <property type="term" value="F:oxidized purine DNA binding"/>
    <property type="evidence" value="ECO:0007669"/>
    <property type="project" value="TreeGrafter"/>
</dbReference>
<dbReference type="InterPro" id="IPR023170">
    <property type="entry name" value="HhH_base_excis_C"/>
</dbReference>
<dbReference type="Pfam" id="PF00730">
    <property type="entry name" value="HhH-GPD"/>
    <property type="match status" value="1"/>
</dbReference>
<accession>A0A975A164</accession>
<dbReference type="SUPFAM" id="SSF48150">
    <property type="entry name" value="DNA-glycosylase"/>
    <property type="match status" value="1"/>
</dbReference>
<name>A0A975A164_9BACT</name>
<dbReference type="SUPFAM" id="SSF55811">
    <property type="entry name" value="Nudix"/>
    <property type="match status" value="1"/>
</dbReference>
<keyword evidence="12" id="KW-0234">DNA repair</keyword>
<dbReference type="PANTHER" id="PTHR42944">
    <property type="entry name" value="ADENINE DNA GLYCOSYLASE"/>
    <property type="match status" value="1"/>
</dbReference>
<dbReference type="InterPro" id="IPR044298">
    <property type="entry name" value="MIG/MutY"/>
</dbReference>
<protein>
    <recommendedName>
        <fullName evidence="5 14">Adenine DNA glycosylase</fullName>
        <ecNumber evidence="4 14">3.2.2.31</ecNumber>
    </recommendedName>
</protein>
<gene>
    <name evidence="16" type="primary">mutY</name>
    <name evidence="16" type="ORF">JR347_02495</name>
</gene>
<dbReference type="GO" id="GO:0000701">
    <property type="term" value="F:purine-specific mismatch base pair DNA N-glycosylase activity"/>
    <property type="evidence" value="ECO:0007669"/>
    <property type="project" value="UniProtKB-EC"/>
</dbReference>
<evidence type="ECO:0000256" key="11">
    <source>
        <dbReference type="ARBA" id="ARBA00023014"/>
    </source>
</evidence>
<keyword evidence="13 14" id="KW-0326">Glycosidase</keyword>
<dbReference type="Pfam" id="PF14815">
    <property type="entry name" value="NUDIX_4"/>
    <property type="match status" value="1"/>
</dbReference>
<comment type="catalytic activity">
    <reaction evidence="1 14">
        <text>Hydrolyzes free adenine bases from 7,8-dihydro-8-oxoguanine:adenine mismatched double-stranded DNA, leaving an apurinic site.</text>
        <dbReference type="EC" id="3.2.2.31"/>
    </reaction>
</comment>
<comment type="cofactor">
    <cofactor evidence="14">
        <name>[4Fe-4S] cluster</name>
        <dbReference type="ChEBI" id="CHEBI:49883"/>
    </cofactor>
    <text evidence="14">Binds 1 [4Fe-4S] cluster.</text>
</comment>
<sequence length="354" mass="40946">MQNMVNTGSFSKKLINWYEQNKRDLPWRNVSDPYKIWLSEIILQQTRVNQGMPYYHKFVELFPTVEDLAQADESKVLRAWQGLGYYSRARNLHRCAKVIVQNYVGMFPKTYDELVKLPGVGPYTAAAIASFAFGEATAVVDGNVFRALSRIFGIEDDINSGKGQKTFRALANELIPANKPAEFNQGLMEFGSIQCTPTNPHCEECVFQSECFAYKNDLQSSLPVKVKKVKIKKRYFNYLVFKKGNALFMQERQAKDIWKGMYDFPLIESQKPLSKKELLIADELKPFNIYSEAVSDSHEYKHILSHQHLYTRFFLVERAADNLPLDKGRFFSYEEILDLPKPVLISSYLKDYIF</sequence>
<keyword evidence="11" id="KW-0411">Iron-sulfur</keyword>
<dbReference type="GO" id="GO:0035485">
    <property type="term" value="F:adenine/guanine mispair binding"/>
    <property type="evidence" value="ECO:0007669"/>
    <property type="project" value="TreeGrafter"/>
</dbReference>
<keyword evidence="9" id="KW-0378">Hydrolase</keyword>
<keyword evidence="7" id="KW-0479">Metal-binding</keyword>
<evidence type="ECO:0000256" key="3">
    <source>
        <dbReference type="ARBA" id="ARBA00008343"/>
    </source>
</evidence>
<dbReference type="AlphaFoldDB" id="A0A975A164"/>
<dbReference type="InterPro" id="IPR015797">
    <property type="entry name" value="NUDIX_hydrolase-like_dom_sf"/>
</dbReference>
<evidence type="ECO:0000313" key="17">
    <source>
        <dbReference type="Proteomes" id="UP000662783"/>
    </source>
</evidence>
<comment type="function">
    <text evidence="2">Adenine glycosylase active on G-A mispairs. MutY also corrects error-prone DNA synthesis past GO lesions which are due to the oxidatively damaged form of guanine: 7,8-dihydro-8-oxoguanine (8-oxo-dGTP).</text>
</comment>
<evidence type="ECO:0000256" key="14">
    <source>
        <dbReference type="RuleBase" id="RU365096"/>
    </source>
</evidence>
<dbReference type="InterPro" id="IPR003265">
    <property type="entry name" value="HhH-GPD_domain"/>
</dbReference>
<evidence type="ECO:0000256" key="6">
    <source>
        <dbReference type="ARBA" id="ARBA00022485"/>
    </source>
</evidence>
<reference evidence="16" key="1">
    <citation type="submission" date="2021-02" db="EMBL/GenBank/DDBJ databases">
        <title>Fulvivirga sp. S481 isolated from sea water.</title>
        <authorList>
            <person name="Bae S.S."/>
            <person name="Baek K."/>
        </authorList>
    </citation>
    <scope>NUCLEOTIDE SEQUENCE</scope>
    <source>
        <strain evidence="16">S481</strain>
    </source>
</reference>
<dbReference type="NCBIfam" id="TIGR01084">
    <property type="entry name" value="mutY"/>
    <property type="match status" value="1"/>
</dbReference>
<dbReference type="EMBL" id="CP070608">
    <property type="protein sequence ID" value="QSE97971.1"/>
    <property type="molecule type" value="Genomic_DNA"/>
</dbReference>
<dbReference type="CDD" id="cd00056">
    <property type="entry name" value="ENDO3c"/>
    <property type="match status" value="1"/>
</dbReference>
<evidence type="ECO:0000256" key="2">
    <source>
        <dbReference type="ARBA" id="ARBA00002933"/>
    </source>
</evidence>
<evidence type="ECO:0000256" key="12">
    <source>
        <dbReference type="ARBA" id="ARBA00023204"/>
    </source>
</evidence>
<dbReference type="InterPro" id="IPR004036">
    <property type="entry name" value="Endonuclease-III-like_CS2"/>
</dbReference>
<evidence type="ECO:0000256" key="4">
    <source>
        <dbReference type="ARBA" id="ARBA00012045"/>
    </source>
</evidence>
<dbReference type="GO" id="GO:0034039">
    <property type="term" value="F:8-oxo-7,8-dihydroguanine DNA N-glycosylase activity"/>
    <property type="evidence" value="ECO:0007669"/>
    <property type="project" value="TreeGrafter"/>
</dbReference>
<proteinExistence type="inferred from homology"/>
<dbReference type="PROSITE" id="PS01155">
    <property type="entry name" value="ENDONUCLEASE_III_2"/>
    <property type="match status" value="1"/>
</dbReference>
<dbReference type="SMART" id="SM00478">
    <property type="entry name" value="ENDO3c"/>
    <property type="match status" value="1"/>
</dbReference>
<evidence type="ECO:0000256" key="5">
    <source>
        <dbReference type="ARBA" id="ARBA00022023"/>
    </source>
</evidence>
<dbReference type="GO" id="GO:0051539">
    <property type="term" value="F:4 iron, 4 sulfur cluster binding"/>
    <property type="evidence" value="ECO:0007669"/>
    <property type="project" value="UniProtKB-UniRule"/>
</dbReference>
<dbReference type="RefSeq" id="WP_205722479.1">
    <property type="nucleotide sequence ID" value="NZ_CP070608.1"/>
</dbReference>
<keyword evidence="10 14" id="KW-0408">Iron</keyword>
<dbReference type="Pfam" id="PF00633">
    <property type="entry name" value="HHH"/>
    <property type="match status" value="1"/>
</dbReference>
<evidence type="ECO:0000256" key="8">
    <source>
        <dbReference type="ARBA" id="ARBA00022763"/>
    </source>
</evidence>
<evidence type="ECO:0000256" key="13">
    <source>
        <dbReference type="ARBA" id="ARBA00023295"/>
    </source>
</evidence>
<evidence type="ECO:0000256" key="7">
    <source>
        <dbReference type="ARBA" id="ARBA00022723"/>
    </source>
</evidence>
<keyword evidence="8 14" id="KW-0227">DNA damage</keyword>
<organism evidence="16 17">
    <name type="scientific">Fulvivirga lutea</name>
    <dbReference type="NCBI Taxonomy" id="2810512"/>
    <lineage>
        <taxon>Bacteria</taxon>
        <taxon>Pseudomonadati</taxon>
        <taxon>Bacteroidota</taxon>
        <taxon>Cytophagia</taxon>
        <taxon>Cytophagales</taxon>
        <taxon>Fulvivirgaceae</taxon>
        <taxon>Fulvivirga</taxon>
    </lineage>
</organism>
<dbReference type="GO" id="GO:0046872">
    <property type="term" value="F:metal ion binding"/>
    <property type="evidence" value="ECO:0007669"/>
    <property type="project" value="UniProtKB-UniRule"/>
</dbReference>
<dbReference type="InterPro" id="IPR011257">
    <property type="entry name" value="DNA_glycosylase"/>
</dbReference>
<dbReference type="Gene3D" id="1.10.1670.10">
    <property type="entry name" value="Helix-hairpin-Helix base-excision DNA repair enzymes (C-terminal)"/>
    <property type="match status" value="1"/>
</dbReference>
<dbReference type="InterPro" id="IPR029119">
    <property type="entry name" value="MutY_C"/>
</dbReference>
<evidence type="ECO:0000256" key="9">
    <source>
        <dbReference type="ARBA" id="ARBA00022801"/>
    </source>
</evidence>
<dbReference type="InterPro" id="IPR000445">
    <property type="entry name" value="HhH_motif"/>
</dbReference>
<comment type="similarity">
    <text evidence="3 14">Belongs to the Nth/MutY family.</text>
</comment>
<evidence type="ECO:0000259" key="15">
    <source>
        <dbReference type="SMART" id="SM00478"/>
    </source>
</evidence>
<dbReference type="Gene3D" id="3.90.79.10">
    <property type="entry name" value="Nucleoside Triphosphate Pyrophosphohydrolase"/>
    <property type="match status" value="1"/>
</dbReference>
<evidence type="ECO:0000313" key="16">
    <source>
        <dbReference type="EMBL" id="QSE97971.1"/>
    </source>
</evidence>
<keyword evidence="6" id="KW-0004">4Fe-4S</keyword>
<dbReference type="Proteomes" id="UP000662783">
    <property type="component" value="Chromosome"/>
</dbReference>
<dbReference type="CDD" id="cd03431">
    <property type="entry name" value="NUDIX_DNA_Glycosylase_C-MutY"/>
    <property type="match status" value="1"/>
</dbReference>
<keyword evidence="17" id="KW-1185">Reference proteome</keyword>
<dbReference type="PANTHER" id="PTHR42944:SF1">
    <property type="entry name" value="ADENINE DNA GLYCOSYLASE"/>
    <property type="match status" value="1"/>
</dbReference>
<dbReference type="InterPro" id="IPR005760">
    <property type="entry name" value="A/G_AdeGlyc_MutY"/>
</dbReference>
<dbReference type="Gene3D" id="1.10.340.30">
    <property type="entry name" value="Hypothetical protein, domain 2"/>
    <property type="match status" value="1"/>
</dbReference>
<evidence type="ECO:0000256" key="1">
    <source>
        <dbReference type="ARBA" id="ARBA00000843"/>
    </source>
</evidence>
<dbReference type="EC" id="3.2.2.31" evidence="4 14"/>
<feature type="domain" description="HhH-GPD" evidence="15">
    <location>
        <begin position="42"/>
        <end position="193"/>
    </location>
</feature>
<dbReference type="GO" id="GO:0006298">
    <property type="term" value="P:mismatch repair"/>
    <property type="evidence" value="ECO:0007669"/>
    <property type="project" value="TreeGrafter"/>
</dbReference>